<feature type="domain" description="PiggyBac transposable element-derived protein" evidence="1">
    <location>
        <begin position="8"/>
        <end position="92"/>
    </location>
</feature>
<sequence>MPFCEIATVQWIVNRVVSLVTNFDDNRGFSKVERRLKGGKQKVDISSCVVSYNMYKSGVDFFDNLMETYLSSIQGKKWYWALLKIALETSLVAA</sequence>
<proteinExistence type="predicted"/>
<dbReference type="AlphaFoldDB" id="A0A4Y1ZYN0"/>
<reference evidence="2 3" key="1">
    <citation type="journal article" date="2019" name="Sci. Rep.">
        <title>Orb-weaving spider Araneus ventricosus genome elucidates the spidroin gene catalogue.</title>
        <authorList>
            <person name="Kono N."/>
            <person name="Nakamura H."/>
            <person name="Ohtoshi R."/>
            <person name="Moran D.A.P."/>
            <person name="Shinohara A."/>
            <person name="Yoshida Y."/>
            <person name="Fujiwara M."/>
            <person name="Mori M."/>
            <person name="Tomita M."/>
            <person name="Arakawa K."/>
        </authorList>
    </citation>
    <scope>NUCLEOTIDE SEQUENCE [LARGE SCALE GENOMIC DNA]</scope>
</reference>
<evidence type="ECO:0000259" key="1">
    <source>
        <dbReference type="Pfam" id="PF13843"/>
    </source>
</evidence>
<name>A0A4Y1ZYN0_ARAVE</name>
<dbReference type="Pfam" id="PF13843">
    <property type="entry name" value="DDE_Tnp_1_7"/>
    <property type="match status" value="1"/>
</dbReference>
<dbReference type="Proteomes" id="UP000499080">
    <property type="component" value="Unassembled WGS sequence"/>
</dbReference>
<keyword evidence="3" id="KW-1185">Reference proteome</keyword>
<organism evidence="2 3">
    <name type="scientific">Araneus ventricosus</name>
    <name type="common">Orbweaver spider</name>
    <name type="synonym">Epeira ventricosa</name>
    <dbReference type="NCBI Taxonomy" id="182803"/>
    <lineage>
        <taxon>Eukaryota</taxon>
        <taxon>Metazoa</taxon>
        <taxon>Ecdysozoa</taxon>
        <taxon>Arthropoda</taxon>
        <taxon>Chelicerata</taxon>
        <taxon>Arachnida</taxon>
        <taxon>Araneae</taxon>
        <taxon>Araneomorphae</taxon>
        <taxon>Entelegynae</taxon>
        <taxon>Araneoidea</taxon>
        <taxon>Araneidae</taxon>
        <taxon>Araneus</taxon>
    </lineage>
</organism>
<dbReference type="InterPro" id="IPR029526">
    <property type="entry name" value="PGBD"/>
</dbReference>
<accession>A0A4Y1ZYN0</accession>
<evidence type="ECO:0000313" key="3">
    <source>
        <dbReference type="Proteomes" id="UP000499080"/>
    </source>
</evidence>
<dbReference type="OrthoDB" id="6434956at2759"/>
<comment type="caution">
    <text evidence="2">The sequence shown here is derived from an EMBL/GenBank/DDBJ whole genome shotgun (WGS) entry which is preliminary data.</text>
</comment>
<evidence type="ECO:0000313" key="2">
    <source>
        <dbReference type="EMBL" id="GBL72578.1"/>
    </source>
</evidence>
<dbReference type="EMBL" id="BGPR01000002">
    <property type="protein sequence ID" value="GBL72578.1"/>
    <property type="molecule type" value="Genomic_DNA"/>
</dbReference>
<gene>
    <name evidence="2" type="ORF">AVEN_127846_1</name>
</gene>
<protein>
    <recommendedName>
        <fullName evidence="1">PiggyBac transposable element-derived protein domain-containing protein</fullName>
    </recommendedName>
</protein>